<feature type="transmembrane region" description="Helical" evidence="1">
    <location>
        <begin position="138"/>
        <end position="161"/>
    </location>
</feature>
<dbReference type="AlphaFoldDB" id="A7NK69"/>
<evidence type="ECO:0000313" key="3">
    <source>
        <dbReference type="Proteomes" id="UP000000263"/>
    </source>
</evidence>
<feature type="transmembrane region" description="Helical" evidence="1">
    <location>
        <begin position="68"/>
        <end position="90"/>
    </location>
</feature>
<feature type="transmembrane region" description="Helical" evidence="1">
    <location>
        <begin position="102"/>
        <end position="126"/>
    </location>
</feature>
<dbReference type="Proteomes" id="UP000000263">
    <property type="component" value="Chromosome"/>
</dbReference>
<name>A7NK69_ROSCS</name>
<feature type="transmembrane region" description="Helical" evidence="1">
    <location>
        <begin position="28"/>
        <end position="48"/>
    </location>
</feature>
<keyword evidence="1" id="KW-1133">Transmembrane helix</keyword>
<protein>
    <submittedName>
        <fullName evidence="2">Uncharacterized protein</fullName>
    </submittedName>
</protein>
<dbReference type="STRING" id="383372.Rcas_1797"/>
<keyword evidence="3" id="KW-1185">Reference proteome</keyword>
<evidence type="ECO:0000256" key="1">
    <source>
        <dbReference type="SAM" id="Phobius"/>
    </source>
</evidence>
<accession>A7NK69</accession>
<reference evidence="2 3" key="1">
    <citation type="submission" date="2007-08" db="EMBL/GenBank/DDBJ databases">
        <title>Complete sequence of Roseiflexus castenholzii DSM 13941.</title>
        <authorList>
            <consortium name="US DOE Joint Genome Institute"/>
            <person name="Copeland A."/>
            <person name="Lucas S."/>
            <person name="Lapidus A."/>
            <person name="Barry K."/>
            <person name="Glavina del Rio T."/>
            <person name="Dalin E."/>
            <person name="Tice H."/>
            <person name="Pitluck S."/>
            <person name="Thompson L.S."/>
            <person name="Brettin T."/>
            <person name="Bruce D."/>
            <person name="Detter J.C."/>
            <person name="Han C."/>
            <person name="Tapia R."/>
            <person name="Schmutz J."/>
            <person name="Larimer F."/>
            <person name="Land M."/>
            <person name="Hauser L."/>
            <person name="Kyrpides N."/>
            <person name="Mikhailova N."/>
            <person name="Bryant D.A."/>
            <person name="Hanada S."/>
            <person name="Tsukatani Y."/>
            <person name="Richardson P."/>
        </authorList>
    </citation>
    <scope>NUCLEOTIDE SEQUENCE [LARGE SCALE GENOMIC DNA]</scope>
    <source>
        <strain evidence="3">DSM 13941 / HLO8</strain>
    </source>
</reference>
<feature type="transmembrane region" description="Helical" evidence="1">
    <location>
        <begin position="203"/>
        <end position="225"/>
    </location>
</feature>
<dbReference type="OrthoDB" id="156173at2"/>
<dbReference type="KEGG" id="rca:Rcas_1797"/>
<keyword evidence="1" id="KW-0472">Membrane</keyword>
<dbReference type="EMBL" id="CP000804">
    <property type="protein sequence ID" value="ABU57889.1"/>
    <property type="molecule type" value="Genomic_DNA"/>
</dbReference>
<feature type="transmembrane region" description="Helical" evidence="1">
    <location>
        <begin position="6"/>
        <end position="21"/>
    </location>
</feature>
<sequence length="240" mass="26438">MESGVLLLTIGAFGVAGTLAWRDRQPQYLIALASGLVATLLSPLWQRLYGFSYDPSLSPFFSVLDRPLPTMIFLAGWTIMLPPLVIFFLYQRRWWRSGYFTGALTFVLFTLYHILIETIGVRAGWWRYVDGGALPFDISVHVLAGLMNGLVSLGGLAVLLITRHYAWPMLMAVVLPTPLLMSALVHGLLGAPLYTVLLLRAQSWAASIGMLGTLGLILWGAHIIASELGRRPFIGRATPL</sequence>
<proteinExistence type="predicted"/>
<gene>
    <name evidence="2" type="ordered locus">Rcas_1797</name>
</gene>
<dbReference type="HOGENOM" id="CLU_1155686_0_0_0"/>
<keyword evidence="1" id="KW-0812">Transmembrane</keyword>
<organism evidence="2 3">
    <name type="scientific">Roseiflexus castenholzii (strain DSM 13941 / HLO8)</name>
    <dbReference type="NCBI Taxonomy" id="383372"/>
    <lineage>
        <taxon>Bacteria</taxon>
        <taxon>Bacillati</taxon>
        <taxon>Chloroflexota</taxon>
        <taxon>Chloroflexia</taxon>
        <taxon>Chloroflexales</taxon>
        <taxon>Roseiflexineae</taxon>
        <taxon>Roseiflexaceae</taxon>
        <taxon>Roseiflexus</taxon>
    </lineage>
</organism>
<feature type="transmembrane region" description="Helical" evidence="1">
    <location>
        <begin position="173"/>
        <end position="197"/>
    </location>
</feature>
<dbReference type="RefSeq" id="WP_012120314.1">
    <property type="nucleotide sequence ID" value="NC_009767.1"/>
</dbReference>
<dbReference type="eggNOG" id="ENOG503478U">
    <property type="taxonomic scope" value="Bacteria"/>
</dbReference>
<evidence type="ECO:0000313" key="2">
    <source>
        <dbReference type="EMBL" id="ABU57889.1"/>
    </source>
</evidence>